<sequence>MDASWVGNRYDKYCINVEESKHDQNVDKNELDSGERSRCATMADGERARENSFEKKRVYRKPTLTR</sequence>
<organism evidence="1 2">
    <name type="scientific">Heterorhabditis bacteriophora</name>
    <name type="common">Entomopathogenic nematode worm</name>
    <dbReference type="NCBI Taxonomy" id="37862"/>
    <lineage>
        <taxon>Eukaryota</taxon>
        <taxon>Metazoa</taxon>
        <taxon>Ecdysozoa</taxon>
        <taxon>Nematoda</taxon>
        <taxon>Chromadorea</taxon>
        <taxon>Rhabditida</taxon>
        <taxon>Rhabditina</taxon>
        <taxon>Rhabditomorpha</taxon>
        <taxon>Strongyloidea</taxon>
        <taxon>Heterorhabditidae</taxon>
        <taxon>Heterorhabditis</taxon>
    </lineage>
</organism>
<evidence type="ECO:0000313" key="1">
    <source>
        <dbReference type="Proteomes" id="UP000095283"/>
    </source>
</evidence>
<name>A0A1I7XN40_HETBA</name>
<dbReference type="WBParaSite" id="Hba_18954">
    <property type="protein sequence ID" value="Hba_18954"/>
    <property type="gene ID" value="Hba_18954"/>
</dbReference>
<evidence type="ECO:0000313" key="2">
    <source>
        <dbReference type="WBParaSite" id="Hba_18954"/>
    </source>
</evidence>
<dbReference type="AlphaFoldDB" id="A0A1I7XN40"/>
<keyword evidence="1" id="KW-1185">Reference proteome</keyword>
<proteinExistence type="predicted"/>
<dbReference type="Proteomes" id="UP000095283">
    <property type="component" value="Unplaced"/>
</dbReference>
<reference evidence="2" key="1">
    <citation type="submission" date="2016-11" db="UniProtKB">
        <authorList>
            <consortium name="WormBaseParasite"/>
        </authorList>
    </citation>
    <scope>IDENTIFICATION</scope>
</reference>
<protein>
    <submittedName>
        <fullName evidence="2">Uncharacterized protein</fullName>
    </submittedName>
</protein>
<accession>A0A1I7XN40</accession>